<accession>A0A2J6SRN2</accession>
<dbReference type="RefSeq" id="XP_024730257.1">
    <property type="nucleotide sequence ID" value="XM_024878576.1"/>
</dbReference>
<dbReference type="InParanoid" id="A0A2J6SRN2"/>
<dbReference type="EMBL" id="KZ613883">
    <property type="protein sequence ID" value="PMD53353.1"/>
    <property type="molecule type" value="Genomic_DNA"/>
</dbReference>
<organism evidence="1 2">
    <name type="scientific">Hyaloscypha bicolor E</name>
    <dbReference type="NCBI Taxonomy" id="1095630"/>
    <lineage>
        <taxon>Eukaryota</taxon>
        <taxon>Fungi</taxon>
        <taxon>Dikarya</taxon>
        <taxon>Ascomycota</taxon>
        <taxon>Pezizomycotina</taxon>
        <taxon>Leotiomycetes</taxon>
        <taxon>Helotiales</taxon>
        <taxon>Hyaloscyphaceae</taxon>
        <taxon>Hyaloscypha</taxon>
        <taxon>Hyaloscypha bicolor</taxon>
    </lineage>
</organism>
<dbReference type="OrthoDB" id="3548654at2759"/>
<reference evidence="1 2" key="1">
    <citation type="submission" date="2016-04" db="EMBL/GenBank/DDBJ databases">
        <title>A degradative enzymes factory behind the ericoid mycorrhizal symbiosis.</title>
        <authorList>
            <consortium name="DOE Joint Genome Institute"/>
            <person name="Martino E."/>
            <person name="Morin E."/>
            <person name="Grelet G."/>
            <person name="Kuo A."/>
            <person name="Kohler A."/>
            <person name="Daghino S."/>
            <person name="Barry K."/>
            <person name="Choi C."/>
            <person name="Cichocki N."/>
            <person name="Clum A."/>
            <person name="Copeland A."/>
            <person name="Hainaut M."/>
            <person name="Haridas S."/>
            <person name="Labutti K."/>
            <person name="Lindquist E."/>
            <person name="Lipzen A."/>
            <person name="Khouja H.-R."/>
            <person name="Murat C."/>
            <person name="Ohm R."/>
            <person name="Olson A."/>
            <person name="Spatafora J."/>
            <person name="Veneault-Fourrey C."/>
            <person name="Henrissat B."/>
            <person name="Grigoriev I."/>
            <person name="Martin F."/>
            <person name="Perotto S."/>
        </authorList>
    </citation>
    <scope>NUCLEOTIDE SEQUENCE [LARGE SCALE GENOMIC DNA]</scope>
    <source>
        <strain evidence="1 2">E</strain>
    </source>
</reference>
<dbReference type="Proteomes" id="UP000235371">
    <property type="component" value="Unassembled WGS sequence"/>
</dbReference>
<evidence type="ECO:0000313" key="2">
    <source>
        <dbReference type="Proteomes" id="UP000235371"/>
    </source>
</evidence>
<evidence type="ECO:0000313" key="1">
    <source>
        <dbReference type="EMBL" id="PMD53353.1"/>
    </source>
</evidence>
<gene>
    <name evidence="1" type="ORF">K444DRAFT_599456</name>
</gene>
<name>A0A2J6SRN2_9HELO</name>
<keyword evidence="2" id="KW-1185">Reference proteome</keyword>
<proteinExistence type="predicted"/>
<protein>
    <submittedName>
        <fullName evidence="1">Uncharacterized protein</fullName>
    </submittedName>
</protein>
<sequence>MRTAELIYGEENLNFLGLIEVNRSIDQKRGFDLLSWAPDFTIPINYLLIFRSMRYAPIWSDKTEVSRELSGTFTFTGDSQSYCKFDLKAKTITVTGFRVDTIQRIEIRFVNIIPNFKADRAVRYGKRICWLPPDETEESKLEEVWNSFLGHNPTQSQAWVSAEKVGIEGSFPLPHVNP</sequence>
<dbReference type="AlphaFoldDB" id="A0A2J6SRN2"/>
<dbReference type="GeneID" id="36586653"/>